<dbReference type="SUPFAM" id="SSF47587">
    <property type="entry name" value="Domain of poly(ADP-ribose) polymerase"/>
    <property type="match status" value="1"/>
</dbReference>
<dbReference type="InterPro" id="IPR031273">
    <property type="entry name" value="PARP4"/>
</dbReference>
<dbReference type="CDD" id="cd17726">
    <property type="entry name" value="BRCT_PARP4_like"/>
    <property type="match status" value="1"/>
</dbReference>
<name>A0AAD9KR01_RIDPI</name>
<comment type="caution">
    <text evidence="4">The sequence shown here is derived from an EMBL/GenBank/DDBJ whole genome shotgun (WGS) entry which is preliminary data.</text>
</comment>
<dbReference type="Pfam" id="PF02877">
    <property type="entry name" value="PARP_reg"/>
    <property type="match status" value="1"/>
</dbReference>
<dbReference type="InterPro" id="IPR036616">
    <property type="entry name" value="Poly(ADP-ribose)pol_reg_dom_sf"/>
</dbReference>
<dbReference type="Gene3D" id="1.20.142.10">
    <property type="entry name" value="Poly(ADP-ribose) polymerase, regulatory domain"/>
    <property type="match status" value="1"/>
</dbReference>
<dbReference type="AlphaFoldDB" id="A0AAD9KR01"/>
<keyword evidence="5" id="KW-1185">Reference proteome</keyword>
<feature type="domain" description="PARP alpha-helical" evidence="3">
    <location>
        <begin position="254"/>
        <end position="367"/>
    </location>
</feature>
<feature type="domain" description="BRCT" evidence="2">
    <location>
        <begin position="1"/>
        <end position="94"/>
    </location>
</feature>
<evidence type="ECO:0000313" key="4">
    <source>
        <dbReference type="EMBL" id="KAK2175775.1"/>
    </source>
</evidence>
<sequence>MTVFNGCQIALELGIKIPFKRKQEVRKAITENGGVVSFIITKKCSHLVVDDHENVSDTYKARTALKYGVPVVSLTFIDDCLKAERLLEADGYIAVGQTKAEEFGSGKIVAKTQPDGPPRKKVVQLHTVKVWRWGDNKTPHYDDDNYHVAKSIVLKGKWKKLLVTRFCVLEVHVVPAEISPAPDNTRYRVFTHTGQLGDKEDLGQKEVRFSGTADGALDLFGQLYKYWTTPPHNYSNTRQFLSPRIGSPKFRQALCDYGIEQGSVCEEVCDLLEHIWQEAVGELDQALSVPMNTIKADQIEKAEAALMELKQVLNKEDQSTVKRLSDEFYSHLPHKPTHQHPIDSRATIARKQDLCQVCLSYLRSPVI</sequence>
<dbReference type="GO" id="GO:0005737">
    <property type="term" value="C:cytoplasm"/>
    <property type="evidence" value="ECO:0007669"/>
    <property type="project" value="TreeGrafter"/>
</dbReference>
<evidence type="ECO:0000313" key="5">
    <source>
        <dbReference type="Proteomes" id="UP001209878"/>
    </source>
</evidence>
<dbReference type="SUPFAM" id="SSF52113">
    <property type="entry name" value="BRCT domain"/>
    <property type="match status" value="1"/>
</dbReference>
<dbReference type="EMBL" id="JAODUO010000708">
    <property type="protein sequence ID" value="KAK2175775.1"/>
    <property type="molecule type" value="Genomic_DNA"/>
</dbReference>
<evidence type="ECO:0008006" key="6">
    <source>
        <dbReference type="Google" id="ProtNLM"/>
    </source>
</evidence>
<dbReference type="SMART" id="SM00292">
    <property type="entry name" value="BRCT"/>
    <property type="match status" value="1"/>
</dbReference>
<evidence type="ECO:0000259" key="2">
    <source>
        <dbReference type="PROSITE" id="PS50172"/>
    </source>
</evidence>
<dbReference type="InterPro" id="IPR001357">
    <property type="entry name" value="BRCT_dom"/>
</dbReference>
<dbReference type="PANTHER" id="PTHR46530:SF1">
    <property type="entry name" value="PROTEIN MONO-ADP-RIBOSYLTRANSFERASE PARP4"/>
    <property type="match status" value="1"/>
</dbReference>
<reference evidence="4" key="1">
    <citation type="journal article" date="2023" name="Mol. Biol. Evol.">
        <title>Third-Generation Sequencing Reveals the Adaptive Role of the Epigenome in Three Deep-Sea Polychaetes.</title>
        <authorList>
            <person name="Perez M."/>
            <person name="Aroh O."/>
            <person name="Sun Y."/>
            <person name="Lan Y."/>
            <person name="Juniper S.K."/>
            <person name="Young C.R."/>
            <person name="Angers B."/>
            <person name="Qian P.Y."/>
        </authorList>
    </citation>
    <scope>NUCLEOTIDE SEQUENCE</scope>
    <source>
        <strain evidence="4">R07B-5</strain>
    </source>
</reference>
<dbReference type="Gene3D" id="3.40.50.10190">
    <property type="entry name" value="BRCT domain"/>
    <property type="match status" value="1"/>
</dbReference>
<gene>
    <name evidence="4" type="ORF">NP493_708g00024</name>
</gene>
<proteinExistence type="inferred from homology"/>
<dbReference type="GO" id="GO:0003950">
    <property type="term" value="F:NAD+ poly-ADP-ribosyltransferase activity"/>
    <property type="evidence" value="ECO:0007669"/>
    <property type="project" value="InterPro"/>
</dbReference>
<organism evidence="4 5">
    <name type="scientific">Ridgeia piscesae</name>
    <name type="common">Tubeworm</name>
    <dbReference type="NCBI Taxonomy" id="27915"/>
    <lineage>
        <taxon>Eukaryota</taxon>
        <taxon>Metazoa</taxon>
        <taxon>Spiralia</taxon>
        <taxon>Lophotrochozoa</taxon>
        <taxon>Annelida</taxon>
        <taxon>Polychaeta</taxon>
        <taxon>Sedentaria</taxon>
        <taxon>Canalipalpata</taxon>
        <taxon>Sabellida</taxon>
        <taxon>Siboglinidae</taxon>
        <taxon>Ridgeia</taxon>
    </lineage>
</organism>
<comment type="similarity">
    <text evidence="1">Belongs to the ARTD/PARP family.</text>
</comment>
<dbReference type="PROSITE" id="PS51060">
    <property type="entry name" value="PARP_ALPHA_HD"/>
    <property type="match status" value="1"/>
</dbReference>
<dbReference type="InterPro" id="IPR036420">
    <property type="entry name" value="BRCT_dom_sf"/>
</dbReference>
<dbReference type="InterPro" id="IPR004102">
    <property type="entry name" value="Poly(ADP-ribose)pol_reg_dom"/>
</dbReference>
<accession>A0AAD9KR01</accession>
<dbReference type="PROSITE" id="PS50172">
    <property type="entry name" value="BRCT"/>
    <property type="match status" value="1"/>
</dbReference>
<evidence type="ECO:0000256" key="1">
    <source>
        <dbReference type="ARBA" id="ARBA00024347"/>
    </source>
</evidence>
<dbReference type="Pfam" id="PF00533">
    <property type="entry name" value="BRCT"/>
    <property type="match status" value="1"/>
</dbReference>
<protein>
    <recommendedName>
        <fullName evidence="6">BRCT domain-containing protein</fullName>
    </recommendedName>
</protein>
<dbReference type="PANTHER" id="PTHR46530">
    <property type="entry name" value="PROTEIN MONO-ADP-RIBOSYLTRANSFERASE PARP4"/>
    <property type="match status" value="1"/>
</dbReference>
<dbReference type="Proteomes" id="UP001209878">
    <property type="component" value="Unassembled WGS sequence"/>
</dbReference>
<evidence type="ECO:0000259" key="3">
    <source>
        <dbReference type="PROSITE" id="PS51060"/>
    </source>
</evidence>